<accession>A0A5B0P0K8</accession>
<feature type="signal peptide" evidence="1">
    <location>
        <begin position="1"/>
        <end position="18"/>
    </location>
</feature>
<dbReference type="Proteomes" id="UP000325313">
    <property type="component" value="Unassembled WGS sequence"/>
</dbReference>
<proteinExistence type="predicted"/>
<reference evidence="2 3" key="1">
    <citation type="submission" date="2019-05" db="EMBL/GenBank/DDBJ databases">
        <title>Emergence of the Ug99 lineage of the wheat stem rust pathogen through somatic hybridization.</title>
        <authorList>
            <person name="Li F."/>
            <person name="Upadhyaya N.M."/>
            <person name="Sperschneider J."/>
            <person name="Matny O."/>
            <person name="Nguyen-Phuc H."/>
            <person name="Mago R."/>
            <person name="Raley C."/>
            <person name="Miller M.E."/>
            <person name="Silverstein K.A.T."/>
            <person name="Henningsen E."/>
            <person name="Hirsch C.D."/>
            <person name="Visser B."/>
            <person name="Pretorius Z.A."/>
            <person name="Steffenson B.J."/>
            <person name="Schwessinger B."/>
            <person name="Dodds P.N."/>
            <person name="Figueroa M."/>
        </authorList>
    </citation>
    <scope>NUCLEOTIDE SEQUENCE [LARGE SCALE GENOMIC DNA]</scope>
    <source>
        <strain evidence="2 3">Ug99</strain>
    </source>
</reference>
<evidence type="ECO:0000256" key="1">
    <source>
        <dbReference type="SAM" id="SignalP"/>
    </source>
</evidence>
<sequence>MKSTCLAIFLTLSASAYGHSGCFDYFRSKDGCVNAAEQSDLRCQKPSAPKEQQVTYRFHIDPLDLVAPPASPKSVTWILANFQRCVFGGGLTGRMLSQERDGLTGESLSPQSVKRCHTYTEFSSSFSANPSNCGKVVYIQKKDQPNTCILAKVTESCWFNGFNGDYAKGCSAIAVSNAVLQKLGPDRLGIMYEGPVVWDFVKYDGQKEVAGPV</sequence>
<protein>
    <submittedName>
        <fullName evidence="2">Uncharacterized protein</fullName>
    </submittedName>
</protein>
<comment type="caution">
    <text evidence="2">The sequence shown here is derived from an EMBL/GenBank/DDBJ whole genome shotgun (WGS) entry which is preliminary data.</text>
</comment>
<dbReference type="EMBL" id="VDEP01000374">
    <property type="protein sequence ID" value="KAA1093519.1"/>
    <property type="molecule type" value="Genomic_DNA"/>
</dbReference>
<keyword evidence="1" id="KW-0732">Signal</keyword>
<dbReference type="AlphaFoldDB" id="A0A5B0P0K8"/>
<gene>
    <name evidence="2" type="ORF">PGTUg99_024689</name>
</gene>
<organism evidence="2 3">
    <name type="scientific">Puccinia graminis f. sp. tritici</name>
    <dbReference type="NCBI Taxonomy" id="56615"/>
    <lineage>
        <taxon>Eukaryota</taxon>
        <taxon>Fungi</taxon>
        <taxon>Dikarya</taxon>
        <taxon>Basidiomycota</taxon>
        <taxon>Pucciniomycotina</taxon>
        <taxon>Pucciniomycetes</taxon>
        <taxon>Pucciniales</taxon>
        <taxon>Pucciniaceae</taxon>
        <taxon>Puccinia</taxon>
    </lineage>
</organism>
<feature type="chain" id="PRO_5022673042" evidence="1">
    <location>
        <begin position="19"/>
        <end position="213"/>
    </location>
</feature>
<name>A0A5B0P0K8_PUCGR</name>
<evidence type="ECO:0000313" key="3">
    <source>
        <dbReference type="Proteomes" id="UP000325313"/>
    </source>
</evidence>
<evidence type="ECO:0000313" key="2">
    <source>
        <dbReference type="EMBL" id="KAA1093519.1"/>
    </source>
</evidence>